<dbReference type="GO" id="GO:0005829">
    <property type="term" value="C:cytosol"/>
    <property type="evidence" value="ECO:0007669"/>
    <property type="project" value="TreeGrafter"/>
</dbReference>
<organism evidence="3 4">
    <name type="scientific">Roseovarius albus</name>
    <dbReference type="NCBI Taxonomy" id="1247867"/>
    <lineage>
        <taxon>Bacteria</taxon>
        <taxon>Pseudomonadati</taxon>
        <taxon>Pseudomonadota</taxon>
        <taxon>Alphaproteobacteria</taxon>
        <taxon>Rhodobacterales</taxon>
        <taxon>Roseobacteraceae</taxon>
        <taxon>Roseovarius</taxon>
    </lineage>
</organism>
<evidence type="ECO:0000313" key="3">
    <source>
        <dbReference type="EMBL" id="SLN36547.1"/>
    </source>
</evidence>
<proteinExistence type="predicted"/>
<dbReference type="PANTHER" id="PTHR43364:SF4">
    <property type="entry name" value="NAD(P)-LINKED OXIDOREDUCTASE SUPERFAMILY PROTEIN"/>
    <property type="match status" value="1"/>
</dbReference>
<sequence>MRTITLGGVEKPASVIGLGTMIFHPDTQARDEAILNAFVSAGGTYVDTAEIYGAVEQYGYSEQVIGDWLAADPARRDKIVLATKGLIPGFCKPLYGGEGAQISADFIHRAIDGSLERLKTDGLDLWMFHRDDPSHDIAPLIDALDEEVRAGRIKAYGASNWTTKRIDDAINYARSHGKAELTCSSPAFSLARSNEPFWPNTAVANDADRTWHSENQLPLIAWSALGRGFFAHGRAQDHSNADLVRVFYSDGNFERKRRAEALAADKGVSLYAIALAFAVNQPFPAVALNGAGSPAHVLDSVKAGDLTLSTAEMDWLDLSSNERP</sequence>
<dbReference type="EMBL" id="FWFX01000004">
    <property type="protein sequence ID" value="SLN36547.1"/>
    <property type="molecule type" value="Genomic_DNA"/>
</dbReference>
<dbReference type="EC" id="1.1.1.-" evidence="3"/>
<keyword evidence="1 3" id="KW-0560">Oxidoreductase</keyword>
<dbReference type="RefSeq" id="WP_085805265.1">
    <property type="nucleotide sequence ID" value="NZ_FWFX01000004.1"/>
</dbReference>
<dbReference type="InterPro" id="IPR023210">
    <property type="entry name" value="NADP_OxRdtase_dom"/>
</dbReference>
<dbReference type="AlphaFoldDB" id="A0A1X6YZT4"/>
<keyword evidence="4" id="KW-1185">Reference proteome</keyword>
<protein>
    <submittedName>
        <fullName evidence="3">General stress protein 69</fullName>
        <ecNumber evidence="3">1.1.1.-</ecNumber>
    </submittedName>
</protein>
<dbReference type="PANTHER" id="PTHR43364">
    <property type="entry name" value="NADH-SPECIFIC METHYLGLYOXAL REDUCTASE-RELATED"/>
    <property type="match status" value="1"/>
</dbReference>
<dbReference type="Pfam" id="PF00248">
    <property type="entry name" value="Aldo_ket_red"/>
    <property type="match status" value="1"/>
</dbReference>
<evidence type="ECO:0000259" key="2">
    <source>
        <dbReference type="Pfam" id="PF00248"/>
    </source>
</evidence>
<evidence type="ECO:0000313" key="4">
    <source>
        <dbReference type="Proteomes" id="UP000193061"/>
    </source>
</evidence>
<dbReference type="OrthoDB" id="9803483at2"/>
<gene>
    <name evidence="3" type="primary">yhdN_2</name>
    <name evidence="3" type="ORF">ROA7450_01732</name>
</gene>
<dbReference type="GO" id="GO:0016491">
    <property type="term" value="F:oxidoreductase activity"/>
    <property type="evidence" value="ECO:0007669"/>
    <property type="project" value="UniProtKB-KW"/>
</dbReference>
<dbReference type="Gene3D" id="3.20.20.100">
    <property type="entry name" value="NADP-dependent oxidoreductase domain"/>
    <property type="match status" value="1"/>
</dbReference>
<dbReference type="InterPro" id="IPR036812">
    <property type="entry name" value="NAD(P)_OxRdtase_dom_sf"/>
</dbReference>
<name>A0A1X6YZT4_9RHOB</name>
<reference evidence="3 4" key="1">
    <citation type="submission" date="2017-03" db="EMBL/GenBank/DDBJ databases">
        <authorList>
            <person name="Afonso C.L."/>
            <person name="Miller P.J."/>
            <person name="Scott M.A."/>
            <person name="Spackman E."/>
            <person name="Goraichik I."/>
            <person name="Dimitrov K.M."/>
            <person name="Suarez D.L."/>
            <person name="Swayne D.E."/>
        </authorList>
    </citation>
    <scope>NUCLEOTIDE SEQUENCE [LARGE SCALE GENOMIC DNA]</scope>
    <source>
        <strain evidence="3 4">CECT 7450</strain>
    </source>
</reference>
<dbReference type="SUPFAM" id="SSF51430">
    <property type="entry name" value="NAD(P)-linked oxidoreductase"/>
    <property type="match status" value="1"/>
</dbReference>
<accession>A0A1X6YZT4</accession>
<evidence type="ECO:0000256" key="1">
    <source>
        <dbReference type="ARBA" id="ARBA00023002"/>
    </source>
</evidence>
<dbReference type="InterPro" id="IPR050523">
    <property type="entry name" value="AKR_Detox_Biosynth"/>
</dbReference>
<dbReference type="Proteomes" id="UP000193061">
    <property type="component" value="Unassembled WGS sequence"/>
</dbReference>
<dbReference type="CDD" id="cd19082">
    <property type="entry name" value="AKR_AKR10A1_2"/>
    <property type="match status" value="1"/>
</dbReference>
<feature type="domain" description="NADP-dependent oxidoreductase" evidence="2">
    <location>
        <begin position="16"/>
        <end position="317"/>
    </location>
</feature>